<sequence length="191" mass="20783">MENLAIFASGTGSNAKKIIEYFEGHPNIRPRLIVSNNASAPVLALAESHGLGQLVLKRASFYGSEALLEELKAHKITFVVLAGFLWLVPPYLVGAYKSRMVNIHPALLPKFGGQGMYGMNVHRAVKAAGEQETGMTVHLVNEAYDEGAVLFQASCPIAETDTPEDIARKVLALEHQYFAPAIESYLQNKSS</sequence>
<dbReference type="InterPro" id="IPR004607">
    <property type="entry name" value="GART"/>
</dbReference>
<feature type="domain" description="Formyl transferase N-terminal" evidence="8">
    <location>
        <begin position="3"/>
        <end position="180"/>
    </location>
</feature>
<keyword evidence="10" id="KW-1185">Reference proteome</keyword>
<evidence type="ECO:0000256" key="5">
    <source>
        <dbReference type="ARBA" id="ARBA00047664"/>
    </source>
</evidence>
<comment type="caution">
    <text evidence="9">The sequence shown here is derived from an EMBL/GenBank/DDBJ whole genome shotgun (WGS) entry which is preliminary data.</text>
</comment>
<dbReference type="PROSITE" id="PS00373">
    <property type="entry name" value="GART"/>
    <property type="match status" value="1"/>
</dbReference>
<dbReference type="EC" id="2.1.2.2" evidence="6"/>
<keyword evidence="7" id="KW-0472">Membrane</keyword>
<keyword evidence="7" id="KW-0812">Transmembrane</keyword>
<comment type="similarity">
    <text evidence="4 6">Belongs to the GART family.</text>
</comment>
<comment type="pathway">
    <text evidence="1 6">Purine metabolism; IMP biosynthesis via de novo pathway; N(2)-formyl-N(1)-(5-phospho-D-ribosyl)glycinamide from N(1)-(5-phospho-D-ribosyl)glycinamide (10-formyl THF route): step 1/1.</text>
</comment>
<evidence type="ECO:0000256" key="4">
    <source>
        <dbReference type="ARBA" id="ARBA00038440"/>
    </source>
</evidence>
<dbReference type="RefSeq" id="WP_147168114.1">
    <property type="nucleotide sequence ID" value="NZ_VOOR01000028.1"/>
</dbReference>
<dbReference type="OrthoDB" id="9806170at2"/>
<dbReference type="Pfam" id="PF00551">
    <property type="entry name" value="Formyl_trans_N"/>
    <property type="match status" value="1"/>
</dbReference>
<feature type="binding site" evidence="6">
    <location>
        <begin position="12"/>
        <end position="14"/>
    </location>
    <ligand>
        <name>N(1)-(5-phospho-beta-D-ribosyl)glycinamide</name>
        <dbReference type="ChEBI" id="CHEBI:143788"/>
    </ligand>
</feature>
<feature type="binding site" evidence="6">
    <location>
        <position position="58"/>
    </location>
    <ligand>
        <name>(6R)-10-formyltetrahydrofolate</name>
        <dbReference type="ChEBI" id="CHEBI:195366"/>
    </ligand>
</feature>
<keyword evidence="2 6" id="KW-0808">Transferase</keyword>
<evidence type="ECO:0000256" key="3">
    <source>
        <dbReference type="ARBA" id="ARBA00022755"/>
    </source>
</evidence>
<evidence type="ECO:0000313" key="10">
    <source>
        <dbReference type="Proteomes" id="UP000321580"/>
    </source>
</evidence>
<evidence type="ECO:0000256" key="1">
    <source>
        <dbReference type="ARBA" id="ARBA00005054"/>
    </source>
</evidence>
<dbReference type="GO" id="GO:0004644">
    <property type="term" value="F:phosphoribosylglycinamide formyltransferase activity"/>
    <property type="evidence" value="ECO:0007669"/>
    <property type="project" value="UniProtKB-UniRule"/>
</dbReference>
<comment type="caution">
    <text evidence="6">Lacks conserved residue(s) required for the propagation of feature annotation.</text>
</comment>
<evidence type="ECO:0000313" key="9">
    <source>
        <dbReference type="EMBL" id="TXB62545.1"/>
    </source>
</evidence>
<evidence type="ECO:0000259" key="8">
    <source>
        <dbReference type="Pfam" id="PF00551"/>
    </source>
</evidence>
<dbReference type="SUPFAM" id="SSF53328">
    <property type="entry name" value="Formyltransferase"/>
    <property type="match status" value="1"/>
</dbReference>
<dbReference type="EMBL" id="VOOR01000028">
    <property type="protein sequence ID" value="TXB62545.1"/>
    <property type="molecule type" value="Genomic_DNA"/>
</dbReference>
<dbReference type="InterPro" id="IPR001555">
    <property type="entry name" value="GART_AS"/>
</dbReference>
<gene>
    <name evidence="6" type="primary">purN</name>
    <name evidence="9" type="ORF">FRY97_13690</name>
</gene>
<dbReference type="PANTHER" id="PTHR43369">
    <property type="entry name" value="PHOSPHORIBOSYLGLYCINAMIDE FORMYLTRANSFERASE"/>
    <property type="match status" value="1"/>
</dbReference>
<reference evidence="9 10" key="1">
    <citation type="submission" date="2019-08" db="EMBL/GenBank/DDBJ databases">
        <title>Genome of Phaeodactylibacter luteus.</title>
        <authorList>
            <person name="Bowman J.P."/>
        </authorList>
    </citation>
    <scope>NUCLEOTIDE SEQUENCE [LARGE SCALE GENOMIC DNA]</scope>
    <source>
        <strain evidence="9 10">KCTC 42180</strain>
    </source>
</reference>
<feature type="site" description="Raises pKa of active site His" evidence="6">
    <location>
        <position position="145"/>
    </location>
</feature>
<dbReference type="PANTHER" id="PTHR43369:SF2">
    <property type="entry name" value="PHOSPHORIBOSYLGLYCINAMIDE FORMYLTRANSFERASE"/>
    <property type="match status" value="1"/>
</dbReference>
<name>A0A5C6RKS8_9BACT</name>
<comment type="function">
    <text evidence="6">Catalyzes the transfer of a formyl group from 10-formyltetrahydrofolate to 5-phospho-ribosyl-glycinamide (GAR), producing 5-phospho-ribosyl-N-formylglycinamide (FGAR) and tetrahydrofolate.</text>
</comment>
<accession>A0A5C6RKS8</accession>
<dbReference type="Proteomes" id="UP000321580">
    <property type="component" value="Unassembled WGS sequence"/>
</dbReference>
<evidence type="ECO:0000256" key="6">
    <source>
        <dbReference type="HAMAP-Rule" id="MF_01930"/>
    </source>
</evidence>
<feature type="active site" description="Proton donor" evidence="6">
    <location>
        <position position="104"/>
    </location>
</feature>
<keyword evidence="7" id="KW-1133">Transmembrane helix</keyword>
<evidence type="ECO:0000256" key="2">
    <source>
        <dbReference type="ARBA" id="ARBA00022679"/>
    </source>
</evidence>
<dbReference type="CDD" id="cd08645">
    <property type="entry name" value="FMT_core_GART"/>
    <property type="match status" value="1"/>
</dbReference>
<dbReference type="UniPathway" id="UPA00074">
    <property type="reaction ID" value="UER00126"/>
</dbReference>
<comment type="catalytic activity">
    <reaction evidence="5 6">
        <text>N(1)-(5-phospho-beta-D-ribosyl)glycinamide + (6R)-10-formyltetrahydrofolate = N(2)-formyl-N(1)-(5-phospho-beta-D-ribosyl)glycinamide + (6S)-5,6,7,8-tetrahydrofolate + H(+)</text>
        <dbReference type="Rhea" id="RHEA:15053"/>
        <dbReference type="ChEBI" id="CHEBI:15378"/>
        <dbReference type="ChEBI" id="CHEBI:57453"/>
        <dbReference type="ChEBI" id="CHEBI:143788"/>
        <dbReference type="ChEBI" id="CHEBI:147286"/>
        <dbReference type="ChEBI" id="CHEBI:195366"/>
        <dbReference type="EC" id="2.1.2.2"/>
    </reaction>
</comment>
<dbReference type="GO" id="GO:0005829">
    <property type="term" value="C:cytosol"/>
    <property type="evidence" value="ECO:0007669"/>
    <property type="project" value="TreeGrafter"/>
</dbReference>
<dbReference type="GO" id="GO:0006189">
    <property type="term" value="P:'de novo' IMP biosynthetic process"/>
    <property type="evidence" value="ECO:0007669"/>
    <property type="project" value="UniProtKB-UniRule"/>
</dbReference>
<dbReference type="AlphaFoldDB" id="A0A5C6RKS8"/>
<feature type="transmembrane region" description="Helical" evidence="7">
    <location>
        <begin position="76"/>
        <end position="96"/>
    </location>
</feature>
<dbReference type="InterPro" id="IPR002376">
    <property type="entry name" value="Formyl_transf_N"/>
</dbReference>
<dbReference type="HAMAP" id="MF_01930">
    <property type="entry name" value="PurN"/>
    <property type="match status" value="1"/>
</dbReference>
<dbReference type="Gene3D" id="3.40.50.170">
    <property type="entry name" value="Formyl transferase, N-terminal domain"/>
    <property type="match status" value="1"/>
</dbReference>
<dbReference type="InterPro" id="IPR036477">
    <property type="entry name" value="Formyl_transf_N_sf"/>
</dbReference>
<organism evidence="9 10">
    <name type="scientific">Phaeodactylibacter luteus</name>
    <dbReference type="NCBI Taxonomy" id="1564516"/>
    <lineage>
        <taxon>Bacteria</taxon>
        <taxon>Pseudomonadati</taxon>
        <taxon>Bacteroidota</taxon>
        <taxon>Saprospiria</taxon>
        <taxon>Saprospirales</taxon>
        <taxon>Haliscomenobacteraceae</taxon>
        <taxon>Phaeodactylibacter</taxon>
    </lineage>
</organism>
<proteinExistence type="inferred from homology"/>
<protein>
    <recommendedName>
        <fullName evidence="6">Phosphoribosylglycinamide formyltransferase</fullName>
        <ecNumber evidence="6">2.1.2.2</ecNumber>
    </recommendedName>
    <alternativeName>
        <fullName evidence="6">5'-phosphoribosylglycinamide transformylase</fullName>
    </alternativeName>
    <alternativeName>
        <fullName evidence="6">GAR transformylase</fullName>
        <shortName evidence="6">GART</shortName>
    </alternativeName>
</protein>
<feature type="binding site" evidence="6">
    <location>
        <position position="102"/>
    </location>
    <ligand>
        <name>(6R)-10-formyltetrahydrofolate</name>
        <dbReference type="ChEBI" id="CHEBI:195366"/>
    </ligand>
</feature>
<evidence type="ECO:0000256" key="7">
    <source>
        <dbReference type="SAM" id="Phobius"/>
    </source>
</evidence>
<keyword evidence="3 6" id="KW-0658">Purine biosynthesis</keyword>